<evidence type="ECO:0000256" key="2">
    <source>
        <dbReference type="ARBA" id="ARBA00004589"/>
    </source>
</evidence>
<keyword evidence="11" id="KW-1015">Disulfide bond</keyword>
<protein>
    <recommendedName>
        <fullName evidence="19">Extracellular membrane protein CFEM domain-containing protein</fullName>
    </recommendedName>
</protein>
<dbReference type="GO" id="GO:0005576">
    <property type="term" value="C:extracellular region"/>
    <property type="evidence" value="ECO:0007669"/>
    <property type="project" value="UniProtKB-SubCell"/>
</dbReference>
<dbReference type="Pfam" id="PF05730">
    <property type="entry name" value="CFEM"/>
    <property type="match status" value="1"/>
</dbReference>
<dbReference type="Proteomes" id="UP000756132">
    <property type="component" value="Chromosome 6"/>
</dbReference>
<keyword evidence="10 14" id="KW-0472">Membrane</keyword>
<accession>A0A9Q8UQ14</accession>
<evidence type="ECO:0000313" key="18">
    <source>
        <dbReference type="Proteomes" id="UP000756132"/>
    </source>
</evidence>
<comment type="subcellular location">
    <subcellularLocation>
        <location evidence="2">Membrane</location>
        <topology evidence="2">Lipid-anchor</topology>
        <topology evidence="2">GPI-anchor</topology>
    </subcellularLocation>
    <subcellularLocation>
        <location evidence="1">Membrane</location>
        <topology evidence="1">Multi-pass membrane protein</topology>
    </subcellularLocation>
    <subcellularLocation>
        <location evidence="3">Secreted</location>
    </subcellularLocation>
</comment>
<keyword evidence="6" id="KW-0336">GPI-anchor</keyword>
<feature type="transmembrane region" description="Helical" evidence="14">
    <location>
        <begin position="139"/>
        <end position="163"/>
    </location>
</feature>
<feature type="transmembrane region" description="Helical" evidence="14">
    <location>
        <begin position="322"/>
        <end position="344"/>
    </location>
</feature>
<evidence type="ECO:0000256" key="14">
    <source>
        <dbReference type="SAM" id="Phobius"/>
    </source>
</evidence>
<feature type="transmembrane region" description="Helical" evidence="14">
    <location>
        <begin position="199"/>
        <end position="221"/>
    </location>
</feature>
<evidence type="ECO:0000313" key="17">
    <source>
        <dbReference type="EMBL" id="UJO18594.1"/>
    </source>
</evidence>
<reference evidence="17" key="2">
    <citation type="journal article" date="2022" name="Microb. Genom.">
        <title>A chromosome-scale genome assembly of the tomato pathogen Cladosporium fulvum reveals a compartmentalized genome architecture and the presence of a dispensable chromosome.</title>
        <authorList>
            <person name="Zaccaron A.Z."/>
            <person name="Chen L.H."/>
            <person name="Samaras A."/>
            <person name="Stergiopoulos I."/>
        </authorList>
    </citation>
    <scope>NUCLEOTIDE SEQUENCE</scope>
    <source>
        <strain evidence="17">Race5_Kim</strain>
    </source>
</reference>
<dbReference type="Pfam" id="PF20684">
    <property type="entry name" value="Fung_rhodopsin"/>
    <property type="match status" value="1"/>
</dbReference>
<evidence type="ECO:0000256" key="10">
    <source>
        <dbReference type="ARBA" id="ARBA00023136"/>
    </source>
</evidence>
<evidence type="ECO:0000256" key="6">
    <source>
        <dbReference type="ARBA" id="ARBA00022622"/>
    </source>
</evidence>
<evidence type="ECO:0000256" key="7">
    <source>
        <dbReference type="ARBA" id="ARBA00022692"/>
    </source>
</evidence>
<feature type="domain" description="CFEM" evidence="15">
    <location>
        <begin position="32"/>
        <end position="95"/>
    </location>
</feature>
<feature type="domain" description="Rhodopsin" evidence="16">
    <location>
        <begin position="133"/>
        <end position="345"/>
    </location>
</feature>
<keyword evidence="18" id="KW-1185">Reference proteome</keyword>
<dbReference type="AlphaFoldDB" id="A0A9Q8UQ14"/>
<sequence length="496" mass="55064">MPTSLALSTEACPGPESLASGCYESAPCRRASLPDCHLKQLVTCAADVLPTYSCKPTNICFCTNDDLAASLKACLVKSCQTQDQLKAQKFRADTCGLPVRDKSSVVRGLVWSLFAIATFFTIARLLSRWPRLNGAGYHWDDWTLFALYPLAIVLLYADFLFWFYVCQPLYMVVIFLSKISLLLLYLRTWPGDRFAPFRITNWAMIGAISAAMIAFVIASIFQCTPIRVAWSIAAPLAVEMCTDRVAQVLAAAGLNIVFDVVVIALPFPKLIRLDISWPRKIGLLFTFSIGSLVTICSIIRITYMSKFGESENPTWDYTYIGIWFIVEVYCSIACACMPATAGLVERCISKFVRRDATEPDFETNLSSMSRSKSPFDPEMQRSIRLGATSPGSQSMSDYIERRDKVLRVRENRIISLSGELSTIKTMQALHRRETEVSSEVLKGGSGSTVYAGPNNGIKLEVSHWSVADPIVARLGYQDRFGNARRIELLGRATPGS</sequence>
<keyword evidence="9 14" id="KW-1133">Transmembrane helix</keyword>
<comment type="similarity">
    <text evidence="4">Belongs to the RBT5 family.</text>
</comment>
<feature type="transmembrane region" description="Helical" evidence="14">
    <location>
        <begin position="169"/>
        <end position="187"/>
    </location>
</feature>
<dbReference type="PANTHER" id="PTHR33048:SF160">
    <property type="entry name" value="SAT4 FAMILY MEMBRANE PROTEIN"/>
    <property type="match status" value="1"/>
</dbReference>
<reference evidence="17" key="1">
    <citation type="submission" date="2021-12" db="EMBL/GenBank/DDBJ databases">
        <authorList>
            <person name="Zaccaron A."/>
            <person name="Stergiopoulos I."/>
        </authorList>
    </citation>
    <scope>NUCLEOTIDE SEQUENCE</scope>
    <source>
        <strain evidence="17">Race5_Kim</strain>
    </source>
</reference>
<evidence type="ECO:0000259" key="16">
    <source>
        <dbReference type="Pfam" id="PF20684"/>
    </source>
</evidence>
<dbReference type="InterPro" id="IPR049326">
    <property type="entry name" value="Rhodopsin_dom_fungi"/>
</dbReference>
<dbReference type="InterPro" id="IPR008427">
    <property type="entry name" value="Extracellular_membr_CFEM_dom"/>
</dbReference>
<dbReference type="PANTHER" id="PTHR33048">
    <property type="entry name" value="PTH11-LIKE INTEGRAL MEMBRANE PROTEIN (AFU_ORTHOLOGUE AFUA_5G11245)"/>
    <property type="match status" value="1"/>
</dbReference>
<evidence type="ECO:0000256" key="1">
    <source>
        <dbReference type="ARBA" id="ARBA00004141"/>
    </source>
</evidence>
<feature type="transmembrane region" description="Helical" evidence="14">
    <location>
        <begin position="283"/>
        <end position="302"/>
    </location>
</feature>
<keyword evidence="6" id="KW-0325">Glycoprotein</keyword>
<keyword evidence="7 14" id="KW-0812">Transmembrane</keyword>
<evidence type="ECO:0000259" key="15">
    <source>
        <dbReference type="Pfam" id="PF05730"/>
    </source>
</evidence>
<comment type="similarity">
    <text evidence="13">Belongs to the SAT4 family.</text>
</comment>
<keyword evidence="5" id="KW-0964">Secreted</keyword>
<dbReference type="GeneID" id="71986997"/>
<keyword evidence="8" id="KW-0732">Signal</keyword>
<evidence type="ECO:0008006" key="19">
    <source>
        <dbReference type="Google" id="ProtNLM"/>
    </source>
</evidence>
<dbReference type="RefSeq" id="XP_047762960.1">
    <property type="nucleotide sequence ID" value="XM_047906267.1"/>
</dbReference>
<proteinExistence type="inferred from homology"/>
<dbReference type="GO" id="GO:0098552">
    <property type="term" value="C:side of membrane"/>
    <property type="evidence" value="ECO:0007669"/>
    <property type="project" value="UniProtKB-KW"/>
</dbReference>
<evidence type="ECO:0000256" key="8">
    <source>
        <dbReference type="ARBA" id="ARBA00022729"/>
    </source>
</evidence>
<dbReference type="KEGG" id="ffu:CLAFUR5_07119"/>
<name>A0A9Q8UQ14_PASFU</name>
<evidence type="ECO:0000256" key="5">
    <source>
        <dbReference type="ARBA" id="ARBA00022525"/>
    </source>
</evidence>
<feature type="transmembrane region" description="Helical" evidence="14">
    <location>
        <begin position="248"/>
        <end position="271"/>
    </location>
</feature>
<keyword evidence="12" id="KW-0449">Lipoprotein</keyword>
<evidence type="ECO:0000256" key="11">
    <source>
        <dbReference type="ARBA" id="ARBA00023157"/>
    </source>
</evidence>
<dbReference type="OrthoDB" id="5378633at2759"/>
<feature type="transmembrane region" description="Helical" evidence="14">
    <location>
        <begin position="108"/>
        <end position="127"/>
    </location>
</feature>
<organism evidence="17 18">
    <name type="scientific">Passalora fulva</name>
    <name type="common">Tomato leaf mold</name>
    <name type="synonym">Cladosporium fulvum</name>
    <dbReference type="NCBI Taxonomy" id="5499"/>
    <lineage>
        <taxon>Eukaryota</taxon>
        <taxon>Fungi</taxon>
        <taxon>Dikarya</taxon>
        <taxon>Ascomycota</taxon>
        <taxon>Pezizomycotina</taxon>
        <taxon>Dothideomycetes</taxon>
        <taxon>Dothideomycetidae</taxon>
        <taxon>Mycosphaerellales</taxon>
        <taxon>Mycosphaerellaceae</taxon>
        <taxon>Fulvia</taxon>
    </lineage>
</organism>
<evidence type="ECO:0000256" key="13">
    <source>
        <dbReference type="ARBA" id="ARBA00038359"/>
    </source>
</evidence>
<dbReference type="EMBL" id="CP090168">
    <property type="protein sequence ID" value="UJO18594.1"/>
    <property type="molecule type" value="Genomic_DNA"/>
</dbReference>
<evidence type="ECO:0000256" key="9">
    <source>
        <dbReference type="ARBA" id="ARBA00022989"/>
    </source>
</evidence>
<dbReference type="InterPro" id="IPR052337">
    <property type="entry name" value="SAT4-like"/>
</dbReference>
<evidence type="ECO:0000256" key="4">
    <source>
        <dbReference type="ARBA" id="ARBA00010031"/>
    </source>
</evidence>
<gene>
    <name evidence="17" type="ORF">CLAFUR5_07119</name>
</gene>
<evidence type="ECO:0000256" key="12">
    <source>
        <dbReference type="ARBA" id="ARBA00023288"/>
    </source>
</evidence>
<evidence type="ECO:0000256" key="3">
    <source>
        <dbReference type="ARBA" id="ARBA00004613"/>
    </source>
</evidence>